<evidence type="ECO:0000313" key="1">
    <source>
        <dbReference type="EMBL" id="SVD25609.1"/>
    </source>
</evidence>
<proteinExistence type="predicted"/>
<name>A0A382TU88_9ZZZZ</name>
<protein>
    <submittedName>
        <fullName evidence="1">Uncharacterized protein</fullName>
    </submittedName>
</protein>
<sequence length="76" mass="8374">MKIYKSEINDGLGDLLKNNSIACCAVAEKHNTDVSSEDVSKLRKILAEKAVDSDLAIAQNEDQIDLYYLKSILVST</sequence>
<dbReference type="AlphaFoldDB" id="A0A382TU88"/>
<reference evidence="1" key="1">
    <citation type="submission" date="2018-05" db="EMBL/GenBank/DDBJ databases">
        <authorList>
            <person name="Lanie J.A."/>
            <person name="Ng W.-L."/>
            <person name="Kazmierczak K.M."/>
            <person name="Andrzejewski T.M."/>
            <person name="Davidsen T.M."/>
            <person name="Wayne K.J."/>
            <person name="Tettelin H."/>
            <person name="Glass J.I."/>
            <person name="Rusch D."/>
            <person name="Podicherti R."/>
            <person name="Tsui H.-C.T."/>
            <person name="Winkler M.E."/>
        </authorList>
    </citation>
    <scope>NUCLEOTIDE SEQUENCE</scope>
</reference>
<accession>A0A382TU88</accession>
<dbReference type="EMBL" id="UINC01139202">
    <property type="protein sequence ID" value="SVD25609.1"/>
    <property type="molecule type" value="Genomic_DNA"/>
</dbReference>
<organism evidence="1">
    <name type="scientific">marine metagenome</name>
    <dbReference type="NCBI Taxonomy" id="408172"/>
    <lineage>
        <taxon>unclassified sequences</taxon>
        <taxon>metagenomes</taxon>
        <taxon>ecological metagenomes</taxon>
    </lineage>
</organism>
<feature type="non-terminal residue" evidence="1">
    <location>
        <position position="76"/>
    </location>
</feature>
<gene>
    <name evidence="1" type="ORF">METZ01_LOCUS378463</name>
</gene>